<feature type="region of interest" description="Disordered" evidence="1">
    <location>
        <begin position="1"/>
        <end position="45"/>
    </location>
</feature>
<gene>
    <name evidence="2" type="ORF">TrCOL_g740</name>
</gene>
<feature type="compositionally biased region" description="Low complexity" evidence="1">
    <location>
        <begin position="180"/>
        <end position="197"/>
    </location>
</feature>
<feature type="compositionally biased region" description="Pro residues" evidence="1">
    <location>
        <begin position="163"/>
        <end position="179"/>
    </location>
</feature>
<protein>
    <submittedName>
        <fullName evidence="2">Uncharacterized protein</fullName>
    </submittedName>
</protein>
<dbReference type="OrthoDB" id="10552388at2759"/>
<evidence type="ECO:0000313" key="3">
    <source>
        <dbReference type="Proteomes" id="UP001165065"/>
    </source>
</evidence>
<name>A0A9W7G5H0_9STRA</name>
<keyword evidence="3" id="KW-1185">Reference proteome</keyword>
<feature type="compositionally biased region" description="Low complexity" evidence="1">
    <location>
        <begin position="15"/>
        <end position="30"/>
    </location>
</feature>
<organism evidence="2 3">
    <name type="scientific">Triparma columacea</name>
    <dbReference type="NCBI Taxonomy" id="722753"/>
    <lineage>
        <taxon>Eukaryota</taxon>
        <taxon>Sar</taxon>
        <taxon>Stramenopiles</taxon>
        <taxon>Ochrophyta</taxon>
        <taxon>Bolidophyceae</taxon>
        <taxon>Parmales</taxon>
        <taxon>Triparmaceae</taxon>
        <taxon>Triparma</taxon>
    </lineage>
</organism>
<proteinExistence type="predicted"/>
<feature type="region of interest" description="Disordered" evidence="1">
    <location>
        <begin position="144"/>
        <end position="215"/>
    </location>
</feature>
<dbReference type="Gene3D" id="1.20.920.60">
    <property type="match status" value="1"/>
</dbReference>
<feature type="region of interest" description="Disordered" evidence="1">
    <location>
        <begin position="90"/>
        <end position="129"/>
    </location>
</feature>
<dbReference type="AlphaFoldDB" id="A0A9W7G5H0"/>
<accession>A0A9W7G5H0</accession>
<feature type="compositionally biased region" description="Basic residues" evidence="1">
    <location>
        <begin position="1"/>
        <end position="14"/>
    </location>
</feature>
<dbReference type="EMBL" id="BRYA01000034">
    <property type="protein sequence ID" value="GMI33690.1"/>
    <property type="molecule type" value="Genomic_DNA"/>
</dbReference>
<comment type="caution">
    <text evidence="2">The sequence shown here is derived from an EMBL/GenBank/DDBJ whole genome shotgun (WGS) entry which is preliminary data.</text>
</comment>
<evidence type="ECO:0000256" key="1">
    <source>
        <dbReference type="SAM" id="MobiDB-lite"/>
    </source>
</evidence>
<dbReference type="PRINTS" id="PR01217">
    <property type="entry name" value="PRICHEXTENSN"/>
</dbReference>
<dbReference type="Proteomes" id="UP001165065">
    <property type="component" value="Unassembled WGS sequence"/>
</dbReference>
<evidence type="ECO:0000313" key="2">
    <source>
        <dbReference type="EMBL" id="GMI33690.1"/>
    </source>
</evidence>
<sequence length="325" mass="34929">MAAKTTKRPRKSKAPKSSAHSSPPKSTPVKEIPPPPPVTVEEEKDWEIINTDDDELKGYVDIDRPPAGCPPIPPGPSLFTVLSWIDTPYTPSHLQPGYVKPSSAPEPEDDGWPPETEYQSAFKWRKNEDSGLTVKEAFTALKVTPSKPKVNKKKRPSPSSAPAAPPPPPAAAPSPPPAVTPAASSPAPVPAPSASTPTPTPAPAPTSTGAWDPNGIELSKNLMRELGTFAVPPEMVKQILSCFYILVCGWTKKSMPDWKVCKALCKNTKWGRMLKANVQGNLTKRNLARIAKVIKGITLDDARRVSIAAATILEYLQQAVEHGGK</sequence>
<reference evidence="3" key="1">
    <citation type="journal article" date="2023" name="Commun. Biol.">
        <title>Genome analysis of Parmales, the sister group of diatoms, reveals the evolutionary specialization of diatoms from phago-mixotrophs to photoautotrophs.</title>
        <authorList>
            <person name="Ban H."/>
            <person name="Sato S."/>
            <person name="Yoshikawa S."/>
            <person name="Yamada K."/>
            <person name="Nakamura Y."/>
            <person name="Ichinomiya M."/>
            <person name="Sato N."/>
            <person name="Blanc-Mathieu R."/>
            <person name="Endo H."/>
            <person name="Kuwata A."/>
            <person name="Ogata H."/>
        </authorList>
    </citation>
    <scope>NUCLEOTIDE SEQUENCE [LARGE SCALE GENOMIC DNA]</scope>
</reference>